<protein>
    <submittedName>
        <fullName evidence="2">Uncharacterized protein</fullName>
    </submittedName>
</protein>
<evidence type="ECO:0000313" key="2">
    <source>
        <dbReference type="EMBL" id="MPM61344.1"/>
    </source>
</evidence>
<reference evidence="2" key="1">
    <citation type="submission" date="2019-08" db="EMBL/GenBank/DDBJ databases">
        <authorList>
            <person name="Kucharzyk K."/>
            <person name="Murdoch R.W."/>
            <person name="Higgins S."/>
            <person name="Loffler F."/>
        </authorList>
    </citation>
    <scope>NUCLEOTIDE SEQUENCE</scope>
</reference>
<feature type="region of interest" description="Disordered" evidence="1">
    <location>
        <begin position="114"/>
        <end position="134"/>
    </location>
</feature>
<sequence>MRCTALSSGSGSKISSPFSMARLTSASSSRPWALSGRSGTALNSLPVPSISRWLAARSASSADCGSPSGACTTLPRPMVNCSGKIFFCTIISPSTAFSWRRTCVELSGVKFKTPQAREPRKQNSSSKHTGCSPARKIPASFSCNTAKAPDVCICCPPSTLTTNTIKQPGQKA</sequence>
<accession>A0A645BHX6</accession>
<dbReference type="EMBL" id="VSSQ01018288">
    <property type="protein sequence ID" value="MPM61344.1"/>
    <property type="molecule type" value="Genomic_DNA"/>
</dbReference>
<comment type="caution">
    <text evidence="2">The sequence shown here is derived from an EMBL/GenBank/DDBJ whole genome shotgun (WGS) entry which is preliminary data.</text>
</comment>
<dbReference type="AlphaFoldDB" id="A0A645BHX6"/>
<gene>
    <name evidence="2" type="ORF">SDC9_108202</name>
</gene>
<name>A0A645BHX6_9ZZZZ</name>
<proteinExistence type="predicted"/>
<evidence type="ECO:0000256" key="1">
    <source>
        <dbReference type="SAM" id="MobiDB-lite"/>
    </source>
</evidence>
<organism evidence="2">
    <name type="scientific">bioreactor metagenome</name>
    <dbReference type="NCBI Taxonomy" id="1076179"/>
    <lineage>
        <taxon>unclassified sequences</taxon>
        <taxon>metagenomes</taxon>
        <taxon>ecological metagenomes</taxon>
    </lineage>
</organism>